<dbReference type="GO" id="GO:0005096">
    <property type="term" value="F:GTPase activator activity"/>
    <property type="evidence" value="ECO:0007669"/>
    <property type="project" value="UniProtKB-KW"/>
</dbReference>
<dbReference type="GO" id="GO:0005829">
    <property type="term" value="C:cytosol"/>
    <property type="evidence" value="ECO:0007669"/>
    <property type="project" value="TreeGrafter"/>
</dbReference>
<reference evidence="4" key="1">
    <citation type="submission" date="2021-02" db="EMBL/GenBank/DDBJ databases">
        <title>First Annotated Genome of the Yellow-green Alga Tribonema minus.</title>
        <authorList>
            <person name="Mahan K.M."/>
        </authorList>
    </citation>
    <scope>NUCLEOTIDE SEQUENCE</scope>
    <source>
        <strain evidence="4">UTEX B ZZ1240</strain>
    </source>
</reference>
<dbReference type="SUPFAM" id="SSF52047">
    <property type="entry name" value="RNI-like"/>
    <property type="match status" value="1"/>
</dbReference>
<dbReference type="EMBL" id="JAFCMP010000044">
    <property type="protein sequence ID" value="KAG5189857.1"/>
    <property type="molecule type" value="Genomic_DNA"/>
</dbReference>
<dbReference type="GO" id="GO:0005634">
    <property type="term" value="C:nucleus"/>
    <property type="evidence" value="ECO:0007669"/>
    <property type="project" value="TreeGrafter"/>
</dbReference>
<keyword evidence="2" id="KW-0433">Leucine-rich repeat</keyword>
<dbReference type="PANTHER" id="PTHR24113">
    <property type="entry name" value="RAN GTPASE-ACTIVATING PROTEIN 1"/>
    <property type="match status" value="1"/>
</dbReference>
<dbReference type="Gene3D" id="3.80.10.10">
    <property type="entry name" value="Ribonuclease Inhibitor"/>
    <property type="match status" value="2"/>
</dbReference>
<accession>A0A835Z8U1</accession>
<evidence type="ECO:0000256" key="3">
    <source>
        <dbReference type="ARBA" id="ARBA00022737"/>
    </source>
</evidence>
<evidence type="ECO:0000313" key="5">
    <source>
        <dbReference type="Proteomes" id="UP000664859"/>
    </source>
</evidence>
<evidence type="ECO:0000256" key="1">
    <source>
        <dbReference type="ARBA" id="ARBA00022468"/>
    </source>
</evidence>
<dbReference type="InterPro" id="IPR032675">
    <property type="entry name" value="LRR_dom_sf"/>
</dbReference>
<dbReference type="Proteomes" id="UP000664859">
    <property type="component" value="Unassembled WGS sequence"/>
</dbReference>
<keyword evidence="3" id="KW-0677">Repeat</keyword>
<keyword evidence="5" id="KW-1185">Reference proteome</keyword>
<dbReference type="InterPro" id="IPR027038">
    <property type="entry name" value="RanGap"/>
</dbReference>
<dbReference type="AlphaFoldDB" id="A0A835Z8U1"/>
<evidence type="ECO:0000313" key="4">
    <source>
        <dbReference type="EMBL" id="KAG5189857.1"/>
    </source>
</evidence>
<sequence length="703" mass="71374">MFCTHLTYTQRLDFNSHNQTATGDPPPPPSPQALAHCSLTFHNTARFAHRWYQLPVARLLKAITAPEAIRIHSVNSEGRADSPDPGFRALWRRLCDGILAVDAHPTVQRLSVCGFGWDDGGLSAVLDGLARGAFAQLRELDLSHNAGGARRGGRAPPTSCSLHFLCKHVLLRGCCPRLAALRIHDAVAAPAQHQQQQQQQRTAAAAADDAPAAAAAAACAVRLRELEADVAVVLSAELFPQSLLRSLRTLTLWGWAAARPAAGAIVDALACAPCAELQSLTLRQVDFGPPAATAVAAAADAQEAAGEGDALLRLLSGAALPSLRRVRLCDARALGVEIAELVAELPGPQFCMLKLSAPRHRAAADASAAALFPAKLTGLLSSGGSGSAAAAAAAAAAPTLSAHFSGLAVLDLSNACPSHLPTSAALLRAAAAACPRLTALTLAGNDLGCPGAAAPLREALAARRWPALETLVLNATDLEDAAFASLCSALSGVVPTAALGAAVAAGSATAAAPRLRRLELRCCGLRAAAMAALRACAAAGALPSLEHLDVSGNPIGDAGAAALARALPHAPRAAALLAMGCDIAAPGLGAIVGCMREGHAPRLRLLHICCNQLLHRAQQQDGGAGGGGGALLKGRGGRAAHCGGGSGDGSGAGGYGELRDVLVRRCCPDLRELWVCGSGALRHSLHGAQLAGLQLGSCGLCGV</sequence>
<dbReference type="InterPro" id="IPR001611">
    <property type="entry name" value="Leu-rich_rpt"/>
</dbReference>
<dbReference type="GO" id="GO:0048471">
    <property type="term" value="C:perinuclear region of cytoplasm"/>
    <property type="evidence" value="ECO:0007669"/>
    <property type="project" value="TreeGrafter"/>
</dbReference>
<dbReference type="PANTHER" id="PTHR24113:SF12">
    <property type="entry name" value="RAN GTPASE-ACTIVATING PROTEIN 1"/>
    <property type="match status" value="1"/>
</dbReference>
<proteinExistence type="predicted"/>
<dbReference type="GO" id="GO:0031267">
    <property type="term" value="F:small GTPase binding"/>
    <property type="evidence" value="ECO:0007669"/>
    <property type="project" value="TreeGrafter"/>
</dbReference>
<comment type="caution">
    <text evidence="4">The sequence shown here is derived from an EMBL/GenBank/DDBJ whole genome shotgun (WGS) entry which is preliminary data.</text>
</comment>
<protein>
    <submittedName>
        <fullName evidence="4">Uncharacterized protein</fullName>
    </submittedName>
</protein>
<keyword evidence="1" id="KW-0343">GTPase activation</keyword>
<evidence type="ECO:0000256" key="2">
    <source>
        <dbReference type="ARBA" id="ARBA00022614"/>
    </source>
</evidence>
<dbReference type="Pfam" id="PF13516">
    <property type="entry name" value="LRR_6"/>
    <property type="match status" value="1"/>
</dbReference>
<gene>
    <name evidence="4" type="ORF">JKP88DRAFT_300663</name>
</gene>
<organism evidence="4 5">
    <name type="scientific">Tribonema minus</name>
    <dbReference type="NCBI Taxonomy" id="303371"/>
    <lineage>
        <taxon>Eukaryota</taxon>
        <taxon>Sar</taxon>
        <taxon>Stramenopiles</taxon>
        <taxon>Ochrophyta</taxon>
        <taxon>PX clade</taxon>
        <taxon>Xanthophyceae</taxon>
        <taxon>Tribonematales</taxon>
        <taxon>Tribonemataceae</taxon>
        <taxon>Tribonema</taxon>
    </lineage>
</organism>
<dbReference type="SMART" id="SM00368">
    <property type="entry name" value="LRR_RI"/>
    <property type="match status" value="4"/>
</dbReference>
<dbReference type="GO" id="GO:0006913">
    <property type="term" value="P:nucleocytoplasmic transport"/>
    <property type="evidence" value="ECO:0007669"/>
    <property type="project" value="TreeGrafter"/>
</dbReference>
<name>A0A835Z8U1_9STRA</name>